<evidence type="ECO:0000313" key="3">
    <source>
        <dbReference type="Proteomes" id="UP001162162"/>
    </source>
</evidence>
<protein>
    <submittedName>
        <fullName evidence="2">Uncharacterized protein</fullName>
    </submittedName>
</protein>
<organism evidence="2 3">
    <name type="scientific">Aromia moschata</name>
    <dbReference type="NCBI Taxonomy" id="1265417"/>
    <lineage>
        <taxon>Eukaryota</taxon>
        <taxon>Metazoa</taxon>
        <taxon>Ecdysozoa</taxon>
        <taxon>Arthropoda</taxon>
        <taxon>Hexapoda</taxon>
        <taxon>Insecta</taxon>
        <taxon>Pterygota</taxon>
        <taxon>Neoptera</taxon>
        <taxon>Endopterygota</taxon>
        <taxon>Coleoptera</taxon>
        <taxon>Polyphaga</taxon>
        <taxon>Cucujiformia</taxon>
        <taxon>Chrysomeloidea</taxon>
        <taxon>Cerambycidae</taxon>
        <taxon>Cerambycinae</taxon>
        <taxon>Callichromatini</taxon>
        <taxon>Aromia</taxon>
    </lineage>
</organism>
<evidence type="ECO:0000313" key="2">
    <source>
        <dbReference type="EMBL" id="KAJ8942358.1"/>
    </source>
</evidence>
<name>A0AAV8XTE8_9CUCU</name>
<reference evidence="2" key="1">
    <citation type="journal article" date="2023" name="Insect Mol. Biol.">
        <title>Genome sequencing provides insights into the evolution of gene families encoding plant cell wall-degrading enzymes in longhorned beetles.</title>
        <authorList>
            <person name="Shin N.R."/>
            <person name="Okamura Y."/>
            <person name="Kirsch R."/>
            <person name="Pauchet Y."/>
        </authorList>
    </citation>
    <scope>NUCLEOTIDE SEQUENCE</scope>
    <source>
        <strain evidence="2">AMC_N1</strain>
    </source>
</reference>
<comment type="caution">
    <text evidence="2">The sequence shown here is derived from an EMBL/GenBank/DDBJ whole genome shotgun (WGS) entry which is preliminary data.</text>
</comment>
<dbReference type="Proteomes" id="UP001162162">
    <property type="component" value="Unassembled WGS sequence"/>
</dbReference>
<dbReference type="AlphaFoldDB" id="A0AAV8XTE8"/>
<gene>
    <name evidence="2" type="ORF">NQ318_000338</name>
</gene>
<dbReference type="EMBL" id="JAPWTK010000331">
    <property type="protein sequence ID" value="KAJ8942358.1"/>
    <property type="molecule type" value="Genomic_DNA"/>
</dbReference>
<feature type="signal peptide" evidence="1">
    <location>
        <begin position="1"/>
        <end position="30"/>
    </location>
</feature>
<proteinExistence type="predicted"/>
<keyword evidence="1" id="KW-0732">Signal</keyword>
<evidence type="ECO:0000256" key="1">
    <source>
        <dbReference type="SAM" id="SignalP"/>
    </source>
</evidence>
<sequence length="259" mass="29092">MRHASPTAVVSLEKVLWATLLACCLHAVAATDEAANAKSSGDDSLQVSFGLGPVPIPLAAASLFPSGRSKCRDAGPTDGDYQRVRKDFLNLWYCLRLQMNEEMPKRDWSKNLQMWGKRGWNNLHGGWGLKRSVPSLDQMSYSTPVVQKRAWQSLQGGWGKRFLPSEDDLEIQELASMLEQQDHHSIPAMEPDSSDFDVHDEEKRNWNKFSDGWGKRTKWDKFRGVTLCCGSGPGGKRDPAWSNLKGIWGKRSVPDEYVN</sequence>
<feature type="chain" id="PRO_5043552534" evidence="1">
    <location>
        <begin position="31"/>
        <end position="259"/>
    </location>
</feature>
<accession>A0AAV8XTE8</accession>
<keyword evidence="3" id="KW-1185">Reference proteome</keyword>